<organism evidence="4 5">
    <name type="scientific">Amycolatopsis minnesotensis</name>
    <dbReference type="NCBI Taxonomy" id="337894"/>
    <lineage>
        <taxon>Bacteria</taxon>
        <taxon>Bacillati</taxon>
        <taxon>Actinomycetota</taxon>
        <taxon>Actinomycetes</taxon>
        <taxon>Pseudonocardiales</taxon>
        <taxon>Pseudonocardiaceae</taxon>
        <taxon>Amycolatopsis</taxon>
    </lineage>
</organism>
<dbReference type="Pfam" id="PF00583">
    <property type="entry name" value="Acetyltransf_1"/>
    <property type="match status" value="1"/>
</dbReference>
<name>A0ABN2QV51_9PSEU</name>
<evidence type="ECO:0000313" key="5">
    <source>
        <dbReference type="Proteomes" id="UP001501116"/>
    </source>
</evidence>
<protein>
    <submittedName>
        <fullName evidence="4">GNAT family N-acetyltransferase</fullName>
    </submittedName>
</protein>
<feature type="domain" description="N-acetyltransferase" evidence="3">
    <location>
        <begin position="11"/>
        <end position="175"/>
    </location>
</feature>
<dbReference type="InterPro" id="IPR016181">
    <property type="entry name" value="Acyl_CoA_acyltransferase"/>
</dbReference>
<dbReference type="PROSITE" id="PS51186">
    <property type="entry name" value="GNAT"/>
    <property type="match status" value="1"/>
</dbReference>
<evidence type="ECO:0000256" key="1">
    <source>
        <dbReference type="ARBA" id="ARBA00022679"/>
    </source>
</evidence>
<gene>
    <name evidence="4" type="ORF">GCM10009754_31150</name>
</gene>
<comment type="caution">
    <text evidence="4">The sequence shown here is derived from an EMBL/GenBank/DDBJ whole genome shotgun (WGS) entry which is preliminary data.</text>
</comment>
<dbReference type="SUPFAM" id="SSF55729">
    <property type="entry name" value="Acyl-CoA N-acyltransferases (Nat)"/>
    <property type="match status" value="1"/>
</dbReference>
<keyword evidence="5" id="KW-1185">Reference proteome</keyword>
<dbReference type="PANTHER" id="PTHR43877">
    <property type="entry name" value="AMINOALKYLPHOSPHONATE N-ACETYLTRANSFERASE-RELATED-RELATED"/>
    <property type="match status" value="1"/>
</dbReference>
<reference evidence="4 5" key="1">
    <citation type="journal article" date="2019" name="Int. J. Syst. Evol. Microbiol.">
        <title>The Global Catalogue of Microorganisms (GCM) 10K type strain sequencing project: providing services to taxonomists for standard genome sequencing and annotation.</title>
        <authorList>
            <consortium name="The Broad Institute Genomics Platform"/>
            <consortium name="The Broad Institute Genome Sequencing Center for Infectious Disease"/>
            <person name="Wu L."/>
            <person name="Ma J."/>
        </authorList>
    </citation>
    <scope>NUCLEOTIDE SEQUENCE [LARGE SCALE GENOMIC DNA]</scope>
    <source>
        <strain evidence="4 5">JCM 14545</strain>
    </source>
</reference>
<dbReference type="RefSeq" id="WP_344418248.1">
    <property type="nucleotide sequence ID" value="NZ_BAAANN010000011.1"/>
</dbReference>
<dbReference type="EMBL" id="BAAANN010000011">
    <property type="protein sequence ID" value="GAA1958598.1"/>
    <property type="molecule type" value="Genomic_DNA"/>
</dbReference>
<evidence type="ECO:0000259" key="3">
    <source>
        <dbReference type="PROSITE" id="PS51186"/>
    </source>
</evidence>
<dbReference type="Gene3D" id="3.40.630.30">
    <property type="match status" value="1"/>
</dbReference>
<evidence type="ECO:0000256" key="2">
    <source>
        <dbReference type="ARBA" id="ARBA00023315"/>
    </source>
</evidence>
<accession>A0ABN2QV51</accession>
<dbReference type="Proteomes" id="UP001501116">
    <property type="component" value="Unassembled WGS sequence"/>
</dbReference>
<dbReference type="InterPro" id="IPR000182">
    <property type="entry name" value="GNAT_dom"/>
</dbReference>
<keyword evidence="2" id="KW-0012">Acyltransferase</keyword>
<dbReference type="InterPro" id="IPR050832">
    <property type="entry name" value="Bact_Acetyltransf"/>
</dbReference>
<proteinExistence type="predicted"/>
<sequence>MSTAHERDGLPRIRTGGGPDTAEIARVHLATRRATYRGLLPDDVLGAMTPDSVENWWRAYLPRAPRPNTLLVAEDGGAAQGFAFLQRDGGRGEIFAIHVHPDTQGRGVGRLLMRHALDVLGRWGCDRAVLWVLAGNHGAQRFYGRLGWTPVPGGVRVENIDGARVDEVGFELSLAGGR</sequence>
<evidence type="ECO:0000313" key="4">
    <source>
        <dbReference type="EMBL" id="GAA1958598.1"/>
    </source>
</evidence>
<keyword evidence="1" id="KW-0808">Transferase</keyword>
<dbReference type="CDD" id="cd04301">
    <property type="entry name" value="NAT_SF"/>
    <property type="match status" value="1"/>
</dbReference>